<dbReference type="Proteomes" id="UP000245618">
    <property type="component" value="Unassembled WGS sequence"/>
</dbReference>
<gene>
    <name evidence="4" type="ORF">DB891_05280</name>
</gene>
<feature type="domain" description="Heavy metal binding" evidence="3">
    <location>
        <begin position="39"/>
        <end position="64"/>
    </location>
</feature>
<dbReference type="PROSITE" id="PS51257">
    <property type="entry name" value="PROKAR_LIPOPROTEIN"/>
    <property type="match status" value="1"/>
</dbReference>
<dbReference type="EMBL" id="QCZH01000004">
    <property type="protein sequence ID" value="PWA10113.1"/>
    <property type="molecule type" value="Genomic_DNA"/>
</dbReference>
<dbReference type="InterPro" id="IPR045800">
    <property type="entry name" value="HMBD"/>
</dbReference>
<dbReference type="InterPro" id="IPR021782">
    <property type="entry name" value="DUF3347"/>
</dbReference>
<dbReference type="Pfam" id="PF11827">
    <property type="entry name" value="DUF3347"/>
    <property type="match status" value="1"/>
</dbReference>
<evidence type="ECO:0000313" key="5">
    <source>
        <dbReference type="Proteomes" id="UP000245618"/>
    </source>
</evidence>
<evidence type="ECO:0000259" key="2">
    <source>
        <dbReference type="Pfam" id="PF11827"/>
    </source>
</evidence>
<reference evidence="4 5" key="1">
    <citation type="submission" date="2018-04" db="EMBL/GenBank/DDBJ databases">
        <title>Flavobacterium sp. nov., isolated from glacier ice.</title>
        <authorList>
            <person name="Liu Q."/>
            <person name="Xin Y.-H."/>
        </authorList>
    </citation>
    <scope>NUCLEOTIDE SEQUENCE [LARGE SCALE GENOMIC DNA]</scope>
    <source>
        <strain evidence="4 5">LB2P30</strain>
    </source>
</reference>
<organism evidence="4 5">
    <name type="scientific">Flavobacterium laiguense</name>
    <dbReference type="NCBI Taxonomy" id="2169409"/>
    <lineage>
        <taxon>Bacteria</taxon>
        <taxon>Pseudomonadati</taxon>
        <taxon>Bacteroidota</taxon>
        <taxon>Flavobacteriia</taxon>
        <taxon>Flavobacteriales</taxon>
        <taxon>Flavobacteriaceae</taxon>
        <taxon>Flavobacterium</taxon>
    </lineage>
</organism>
<evidence type="ECO:0000313" key="4">
    <source>
        <dbReference type="EMBL" id="PWA10113.1"/>
    </source>
</evidence>
<accession>A0A2U1JZB5</accession>
<dbReference type="Pfam" id="PF19335">
    <property type="entry name" value="HMBD"/>
    <property type="match status" value="1"/>
</dbReference>
<dbReference type="RefSeq" id="WP_116761331.1">
    <property type="nucleotide sequence ID" value="NZ_QCZH01000004.1"/>
</dbReference>
<dbReference type="AlphaFoldDB" id="A0A2U1JZB5"/>
<name>A0A2U1JZB5_9FLAO</name>
<evidence type="ECO:0000256" key="1">
    <source>
        <dbReference type="SAM" id="SignalP"/>
    </source>
</evidence>
<feature type="domain" description="DUF3347" evidence="2">
    <location>
        <begin position="95"/>
        <end position="183"/>
    </location>
</feature>
<proteinExistence type="predicted"/>
<dbReference type="OrthoDB" id="5513217at2"/>
<protein>
    <submittedName>
        <fullName evidence="4">Cobalt transporter</fullName>
    </submittedName>
</protein>
<keyword evidence="1" id="KW-0732">Signal</keyword>
<feature type="signal peptide" evidence="1">
    <location>
        <begin position="1"/>
        <end position="23"/>
    </location>
</feature>
<evidence type="ECO:0000259" key="3">
    <source>
        <dbReference type="Pfam" id="PF19335"/>
    </source>
</evidence>
<keyword evidence="5" id="KW-1185">Reference proteome</keyword>
<feature type="chain" id="PRO_5015719818" evidence="1">
    <location>
        <begin position="24"/>
        <end position="185"/>
    </location>
</feature>
<dbReference type="GO" id="GO:0046872">
    <property type="term" value="F:metal ion binding"/>
    <property type="evidence" value="ECO:0007669"/>
    <property type="project" value="InterPro"/>
</dbReference>
<sequence length="185" mass="20316">MKNIILSALVMVFVLVSCNQKNKQEETAVTTTETTSQLYACSMHPEITGKKGDECSKCGMELTEPVKATPEKVVEPTSESKNGAGAFSLTEIQSDFANIKNAIAKNDTKQAAVAGRSLYEVFNKIDVNSIDAKLKKDYLDIAESAKENAEHIGDNEGKLDHQKEHFEILSKDVNDLTKLFDSAKK</sequence>
<comment type="caution">
    <text evidence="4">The sequence shown here is derived from an EMBL/GenBank/DDBJ whole genome shotgun (WGS) entry which is preliminary data.</text>
</comment>